<proteinExistence type="predicted"/>
<protein>
    <submittedName>
        <fullName evidence="6">2,5-diamino-6-ribosylamino-4(3H)-pyrimidinone 5'-phosphate reductase</fullName>
    </submittedName>
</protein>
<dbReference type="Proteomes" id="UP000322983">
    <property type="component" value="Chromosome"/>
</dbReference>
<evidence type="ECO:0000313" key="6">
    <source>
        <dbReference type="EMBL" id="BBG27253.1"/>
    </source>
</evidence>
<accession>A0A510E416</accession>
<dbReference type="PANTHER" id="PTHR38011:SF7">
    <property type="entry name" value="2,5-DIAMINO-6-RIBOSYLAMINO-4(3H)-PYRIMIDINONE 5'-PHOSPHATE REDUCTASE"/>
    <property type="match status" value="1"/>
</dbReference>
<name>A0A510E416_9CREN</name>
<organism evidence="6 8">
    <name type="scientific">Sulfuracidifex tepidarius</name>
    <dbReference type="NCBI Taxonomy" id="1294262"/>
    <lineage>
        <taxon>Archaea</taxon>
        <taxon>Thermoproteota</taxon>
        <taxon>Thermoprotei</taxon>
        <taxon>Sulfolobales</taxon>
        <taxon>Sulfolobaceae</taxon>
        <taxon>Sulfuracidifex</taxon>
    </lineage>
</organism>
<dbReference type="Pfam" id="PF01872">
    <property type="entry name" value="RibD_C"/>
    <property type="match status" value="1"/>
</dbReference>
<keyword evidence="2" id="KW-0521">NADP</keyword>
<keyword evidence="3" id="KW-0560">Oxidoreductase</keyword>
<gene>
    <name evidence="5" type="ORF">IC006_1817</name>
    <name evidence="6" type="ORF">IC007_1795</name>
</gene>
<dbReference type="OrthoDB" id="10178at2157"/>
<comment type="pathway">
    <text evidence="1">Cofactor biosynthesis; riboflavin biosynthesis.</text>
</comment>
<dbReference type="SUPFAM" id="SSF53597">
    <property type="entry name" value="Dihydrofolate reductase-like"/>
    <property type="match status" value="1"/>
</dbReference>
<evidence type="ECO:0000313" key="8">
    <source>
        <dbReference type="Proteomes" id="UP000325030"/>
    </source>
</evidence>
<feature type="domain" description="Bacterial bifunctional deaminase-reductase C-terminal" evidence="4">
    <location>
        <begin position="6"/>
        <end position="202"/>
    </location>
</feature>
<dbReference type="Proteomes" id="UP000325030">
    <property type="component" value="Chromosome"/>
</dbReference>
<evidence type="ECO:0000256" key="2">
    <source>
        <dbReference type="ARBA" id="ARBA00022857"/>
    </source>
</evidence>
<reference evidence="6 7" key="2">
    <citation type="journal article" date="2020" name="Int. J. Syst. Evol. Microbiol.">
        <title>Sulfuracidifex tepidarius gen. nov., sp. nov. and transfer of Sulfolobus metallicus Huber and Stetter 1992 to the genus Sulfuracidifex as Sulfuracidifex metallicus comb. nov.</title>
        <authorList>
            <person name="Itoh T."/>
            <person name="Miura T."/>
            <person name="Sakai H.D."/>
            <person name="Kato S."/>
            <person name="Ohkuma M."/>
            <person name="Takashina T."/>
        </authorList>
    </citation>
    <scope>NUCLEOTIDE SEQUENCE</scope>
    <source>
        <strain evidence="5 7">IC-006</strain>
        <strain evidence="6">IC-007</strain>
    </source>
</reference>
<dbReference type="Gene3D" id="3.40.430.10">
    <property type="entry name" value="Dihydrofolate Reductase, subunit A"/>
    <property type="match status" value="1"/>
</dbReference>
<evidence type="ECO:0000313" key="7">
    <source>
        <dbReference type="Proteomes" id="UP000322983"/>
    </source>
</evidence>
<keyword evidence="7" id="KW-1185">Reference proteome</keyword>
<evidence type="ECO:0000256" key="3">
    <source>
        <dbReference type="ARBA" id="ARBA00023002"/>
    </source>
</evidence>
<dbReference type="InterPro" id="IPR050765">
    <property type="entry name" value="Riboflavin_Biosynth_HTPR"/>
</dbReference>
<sequence>MRVGLPYIIIFSTMSIDGRIASASGFSRLSCPYDKRRQMMLRCDSDAVIVGGNTVRHDNPLLTIRDIKCNKNPIRVIISHSLKFDNSLNIFTQPPKTIIYTDKREAEIPYNAEVVTLENTSICLIMEDLYRRGIRKVLIEGGGKTIYRAIEENCFNELRVTISPKLFGNGTSLLEGKGFQNDEIKELVLYDSKVCECKNEIHLIYKKHES</sequence>
<dbReference type="STRING" id="1294262.GCA_001316085_00193"/>
<dbReference type="InterPro" id="IPR002734">
    <property type="entry name" value="RibDG_C"/>
</dbReference>
<dbReference type="PANTHER" id="PTHR38011">
    <property type="entry name" value="DIHYDROFOLATE REDUCTASE FAMILY PROTEIN (AFU_ORTHOLOGUE AFUA_8G06820)"/>
    <property type="match status" value="1"/>
</dbReference>
<evidence type="ECO:0000259" key="4">
    <source>
        <dbReference type="Pfam" id="PF01872"/>
    </source>
</evidence>
<dbReference type="RefSeq" id="WP_054844883.1">
    <property type="nucleotide sequence ID" value="NZ_AP018929.1"/>
</dbReference>
<evidence type="ECO:0000313" key="5">
    <source>
        <dbReference type="EMBL" id="BBG24495.1"/>
    </source>
</evidence>
<dbReference type="KEGG" id="step:IC006_1817"/>
<reference evidence="8" key="1">
    <citation type="submission" date="2018-09" db="EMBL/GenBank/DDBJ databases">
        <title>Complete Genome Sequencing of Sulfolobus sp. JCM 16834.</title>
        <authorList>
            <person name="Kato S."/>
            <person name="Itoh T."/>
            <person name="Ohkuma M."/>
        </authorList>
    </citation>
    <scope>NUCLEOTIDE SEQUENCE [LARGE SCALE GENOMIC DNA]</scope>
    <source>
        <strain evidence="8">IC-007</strain>
    </source>
</reference>
<accession>A0A510DWD6</accession>
<dbReference type="GeneID" id="41718135"/>
<dbReference type="InterPro" id="IPR024072">
    <property type="entry name" value="DHFR-like_dom_sf"/>
</dbReference>
<dbReference type="EMBL" id="AP018930">
    <property type="protein sequence ID" value="BBG27253.1"/>
    <property type="molecule type" value="Genomic_DNA"/>
</dbReference>
<dbReference type="EMBL" id="AP018929">
    <property type="protein sequence ID" value="BBG24495.1"/>
    <property type="molecule type" value="Genomic_DNA"/>
</dbReference>
<dbReference type="GO" id="GO:0009231">
    <property type="term" value="P:riboflavin biosynthetic process"/>
    <property type="evidence" value="ECO:0007669"/>
    <property type="project" value="InterPro"/>
</dbReference>
<dbReference type="GO" id="GO:0008703">
    <property type="term" value="F:5-amino-6-(5-phosphoribosylamino)uracil reductase activity"/>
    <property type="evidence" value="ECO:0007669"/>
    <property type="project" value="InterPro"/>
</dbReference>
<dbReference type="AlphaFoldDB" id="A0A510E416"/>
<evidence type="ECO:0000256" key="1">
    <source>
        <dbReference type="ARBA" id="ARBA00005104"/>
    </source>
</evidence>